<feature type="compositionally biased region" description="Low complexity" evidence="1">
    <location>
        <begin position="1"/>
        <end position="19"/>
    </location>
</feature>
<feature type="region of interest" description="Disordered" evidence="1">
    <location>
        <begin position="1"/>
        <end position="38"/>
    </location>
</feature>
<keyword evidence="3" id="KW-1185">Reference proteome</keyword>
<feature type="region of interest" description="Disordered" evidence="1">
    <location>
        <begin position="360"/>
        <end position="385"/>
    </location>
</feature>
<proteinExistence type="predicted"/>
<reference evidence="2 3" key="1">
    <citation type="journal article" date="2013" name="Biodegradation">
        <title>Quantitative proteomic analysis of ibuprofen-degrading Patulibacter sp. strain I11.</title>
        <authorList>
            <person name="Almeida B."/>
            <person name="Kjeldal H."/>
            <person name="Lolas I."/>
            <person name="Knudsen A.D."/>
            <person name="Carvalho G."/>
            <person name="Nielsen K.L."/>
            <person name="Barreto Crespo M.T."/>
            <person name="Stensballe A."/>
            <person name="Nielsen J.L."/>
        </authorList>
    </citation>
    <scope>NUCLEOTIDE SEQUENCE [LARGE SCALE GENOMIC DNA]</scope>
    <source>
        <strain evidence="2 3">I11</strain>
    </source>
</reference>
<sequence length="385" mass="37560">MVADEPAAAEPTATDEPTTVTPPPPAEEEDPPLGPESTTIGHVWLVALQGPGAAEAVSAIGGGGVQLQGARTVTEGGLANALALTAGATPTPRTRSGCRDAQAAAAGAAPASDDPCALPAGTASIPAALGAAQRPWRAYLDAVPEGRAAGAAPPAGICDLPPAGDAAAIALSARSPFAHLTGLREGGACATAVRSLGQLDGDLADAGTTAVFSYLALGGCVPPGAPPKPLADQLRDAVVSITTSRAYGQDGLLVVTTTDGAAPCGAPATPAQRAATGRWRRAATGNRAVHRAAFPGDPQAPAGVPSPTVVYSPWSEAGSTSTVAYDGFSIARTVATVLGVAAPGAAADGAVPTFGNDVLGRAAPGATDAESRAAAARTPTNVPRR</sequence>
<accession>H0E3Z8</accession>
<evidence type="ECO:0000313" key="2">
    <source>
        <dbReference type="EMBL" id="EHN11599.1"/>
    </source>
</evidence>
<dbReference type="InterPro" id="IPR017850">
    <property type="entry name" value="Alkaline_phosphatase_core_sf"/>
</dbReference>
<dbReference type="Gene3D" id="3.40.720.10">
    <property type="entry name" value="Alkaline Phosphatase, subunit A"/>
    <property type="match status" value="1"/>
</dbReference>
<comment type="caution">
    <text evidence="2">The sequence shown here is derived from an EMBL/GenBank/DDBJ whole genome shotgun (WGS) entry which is preliminary data.</text>
</comment>
<name>H0E3Z8_9ACTN</name>
<gene>
    <name evidence="2" type="ORF">PAI11_15240</name>
</gene>
<dbReference type="PATRIC" id="fig|1097667.3.peg.1512"/>
<evidence type="ECO:0000256" key="1">
    <source>
        <dbReference type="SAM" id="MobiDB-lite"/>
    </source>
</evidence>
<organism evidence="2 3">
    <name type="scientific">Patulibacter medicamentivorans</name>
    <dbReference type="NCBI Taxonomy" id="1097667"/>
    <lineage>
        <taxon>Bacteria</taxon>
        <taxon>Bacillati</taxon>
        <taxon>Actinomycetota</taxon>
        <taxon>Thermoleophilia</taxon>
        <taxon>Solirubrobacterales</taxon>
        <taxon>Patulibacteraceae</taxon>
        <taxon>Patulibacter</taxon>
    </lineage>
</organism>
<evidence type="ECO:0000313" key="3">
    <source>
        <dbReference type="Proteomes" id="UP000005143"/>
    </source>
</evidence>
<feature type="compositionally biased region" description="Low complexity" evidence="1">
    <location>
        <begin position="366"/>
        <end position="378"/>
    </location>
</feature>
<dbReference type="EMBL" id="AGUD01000089">
    <property type="protein sequence ID" value="EHN11599.1"/>
    <property type="molecule type" value="Genomic_DNA"/>
</dbReference>
<protein>
    <submittedName>
        <fullName evidence="2">Uncharacterized protein</fullName>
    </submittedName>
</protein>
<dbReference type="Proteomes" id="UP000005143">
    <property type="component" value="Unassembled WGS sequence"/>
</dbReference>
<dbReference type="AlphaFoldDB" id="H0E3Z8"/>